<gene>
    <name evidence="2" type="ORF">GN244_ATG03533</name>
</gene>
<protein>
    <submittedName>
        <fullName evidence="2">Uncharacterized protein</fullName>
    </submittedName>
</protein>
<sequence length="63" mass="6611">MVVPDVPEPDVTAKNLATAAAVETTTSAKRAHETSESSESSESSATQKFLISRTSQSSPETKT</sequence>
<proteinExistence type="predicted"/>
<dbReference type="Proteomes" id="UP000602510">
    <property type="component" value="Unassembled WGS sequence"/>
</dbReference>
<feature type="compositionally biased region" description="Polar residues" evidence="1">
    <location>
        <begin position="45"/>
        <end position="63"/>
    </location>
</feature>
<feature type="region of interest" description="Disordered" evidence="1">
    <location>
        <begin position="1"/>
        <end position="63"/>
    </location>
</feature>
<keyword evidence="3" id="KW-1185">Reference proteome</keyword>
<evidence type="ECO:0000313" key="3">
    <source>
        <dbReference type="Proteomes" id="UP000602510"/>
    </source>
</evidence>
<feature type="compositionally biased region" description="Low complexity" evidence="1">
    <location>
        <begin position="17"/>
        <end position="28"/>
    </location>
</feature>
<evidence type="ECO:0000256" key="1">
    <source>
        <dbReference type="SAM" id="MobiDB-lite"/>
    </source>
</evidence>
<accession>A0A833T5Y7</accession>
<evidence type="ECO:0000313" key="2">
    <source>
        <dbReference type="EMBL" id="KAF4044078.1"/>
    </source>
</evidence>
<dbReference type="EMBL" id="WSZM01000077">
    <property type="protein sequence ID" value="KAF4044078.1"/>
    <property type="molecule type" value="Genomic_DNA"/>
</dbReference>
<comment type="caution">
    <text evidence="2">The sequence shown here is derived from an EMBL/GenBank/DDBJ whole genome shotgun (WGS) entry which is preliminary data.</text>
</comment>
<organism evidence="2 3">
    <name type="scientific">Phytophthora infestans</name>
    <name type="common">Potato late blight agent</name>
    <name type="synonym">Botrytis infestans</name>
    <dbReference type="NCBI Taxonomy" id="4787"/>
    <lineage>
        <taxon>Eukaryota</taxon>
        <taxon>Sar</taxon>
        <taxon>Stramenopiles</taxon>
        <taxon>Oomycota</taxon>
        <taxon>Peronosporomycetes</taxon>
        <taxon>Peronosporales</taxon>
        <taxon>Peronosporaceae</taxon>
        <taxon>Phytophthora</taxon>
    </lineage>
</organism>
<dbReference type="AlphaFoldDB" id="A0A833T5Y7"/>
<name>A0A833T5Y7_PHYIN</name>
<reference evidence="2" key="1">
    <citation type="submission" date="2020-04" db="EMBL/GenBank/DDBJ databases">
        <title>Hybrid Assembly of Korean Phytophthora infestans isolates.</title>
        <authorList>
            <person name="Prokchorchik M."/>
            <person name="Lee Y."/>
            <person name="Seo J."/>
            <person name="Cho J.-H."/>
            <person name="Park Y.-E."/>
            <person name="Jang D.-C."/>
            <person name="Im J.-S."/>
            <person name="Choi J.-G."/>
            <person name="Park H.-J."/>
            <person name="Lee G.-B."/>
            <person name="Lee Y.-G."/>
            <person name="Hong S.-Y."/>
            <person name="Cho K."/>
            <person name="Sohn K.H."/>
        </authorList>
    </citation>
    <scope>NUCLEOTIDE SEQUENCE</scope>
    <source>
        <strain evidence="2">KR_1_A1</strain>
    </source>
</reference>